<comment type="caution">
    <text evidence="2">The sequence shown here is derived from an EMBL/GenBank/DDBJ whole genome shotgun (WGS) entry which is preliminary data.</text>
</comment>
<dbReference type="GO" id="GO:0016740">
    <property type="term" value="F:transferase activity"/>
    <property type="evidence" value="ECO:0007669"/>
    <property type="project" value="UniProtKB-KW"/>
</dbReference>
<dbReference type="InterPro" id="IPR029044">
    <property type="entry name" value="Nucleotide-diphossugar_trans"/>
</dbReference>
<dbReference type="CDD" id="cd00761">
    <property type="entry name" value="Glyco_tranf_GTA_type"/>
    <property type="match status" value="1"/>
</dbReference>
<keyword evidence="3" id="KW-1185">Reference proteome</keyword>
<dbReference type="EMBL" id="JACJIQ010000005">
    <property type="protein sequence ID" value="MBA9076981.1"/>
    <property type="molecule type" value="Genomic_DNA"/>
</dbReference>
<keyword evidence="2" id="KW-0808">Transferase</keyword>
<gene>
    <name evidence="2" type="ORF">FHS90_001689</name>
</gene>
<reference evidence="2 3" key="1">
    <citation type="submission" date="2020-08" db="EMBL/GenBank/DDBJ databases">
        <title>Genomic Encyclopedia of Type Strains, Phase IV (KMG-IV): sequencing the most valuable type-strain genomes for metagenomic binning, comparative biology and taxonomic classification.</title>
        <authorList>
            <person name="Goeker M."/>
        </authorList>
    </citation>
    <scope>NUCLEOTIDE SEQUENCE [LARGE SCALE GENOMIC DNA]</scope>
    <source>
        <strain evidence="2 3">DSM 29854</strain>
    </source>
</reference>
<accession>A0A839GT58</accession>
<organism evidence="2 3">
    <name type="scientific">Rufibacter quisquiliarum</name>
    <dbReference type="NCBI Taxonomy" id="1549639"/>
    <lineage>
        <taxon>Bacteria</taxon>
        <taxon>Pseudomonadati</taxon>
        <taxon>Bacteroidota</taxon>
        <taxon>Cytophagia</taxon>
        <taxon>Cytophagales</taxon>
        <taxon>Hymenobacteraceae</taxon>
        <taxon>Rufibacter</taxon>
    </lineage>
</organism>
<sequence length="313" mass="35778">MQVSVIIPVYNAAQYLQRSVESALLQPETGEVILIDDASKDNSLEVCFELARRSEKVKVFQHPDKANHGAAATRNIGLRNAQFDYIAFLDADDYFLENRFAKAIEVFQSDSSIDGVYEPVGTYYVDEEAMTRFSKKKRLKEEQVKAYITAVKVDVAPDELMNVLLEGNKGHFCTGGIVFKRKLLKKTGLYNEQLRVAEDSLFYLKLAYYGKLVSGGKTEPVAIRVVHDSNTMLQNDFENMYLTSKPNFLKSLFDWALTEKINGKPFRTIFKNYSMFYKGSYKKDRNKLLKMMVLLKNATSIISKEPQVLSRLF</sequence>
<dbReference type="SUPFAM" id="SSF53448">
    <property type="entry name" value="Nucleotide-diphospho-sugar transferases"/>
    <property type="match status" value="1"/>
</dbReference>
<name>A0A839GT58_9BACT</name>
<dbReference type="Gene3D" id="3.90.550.10">
    <property type="entry name" value="Spore Coat Polysaccharide Biosynthesis Protein SpsA, Chain A"/>
    <property type="match status" value="1"/>
</dbReference>
<dbReference type="RefSeq" id="WP_182512652.1">
    <property type="nucleotide sequence ID" value="NZ_JACJIQ010000005.1"/>
</dbReference>
<dbReference type="PANTHER" id="PTHR43685">
    <property type="entry name" value="GLYCOSYLTRANSFERASE"/>
    <property type="match status" value="1"/>
</dbReference>
<evidence type="ECO:0000313" key="3">
    <source>
        <dbReference type="Proteomes" id="UP000563094"/>
    </source>
</evidence>
<protein>
    <submittedName>
        <fullName evidence="2">Glycosyltransferase involved in cell wall biosynthesis</fullName>
    </submittedName>
</protein>
<dbReference type="PANTHER" id="PTHR43685:SF11">
    <property type="entry name" value="GLYCOSYLTRANSFERASE TAGX-RELATED"/>
    <property type="match status" value="1"/>
</dbReference>
<dbReference type="InterPro" id="IPR050834">
    <property type="entry name" value="Glycosyltransf_2"/>
</dbReference>
<dbReference type="AlphaFoldDB" id="A0A839GT58"/>
<feature type="domain" description="Glycosyltransferase 2-like" evidence="1">
    <location>
        <begin position="4"/>
        <end position="184"/>
    </location>
</feature>
<dbReference type="Pfam" id="PF00535">
    <property type="entry name" value="Glycos_transf_2"/>
    <property type="match status" value="1"/>
</dbReference>
<dbReference type="Proteomes" id="UP000563094">
    <property type="component" value="Unassembled WGS sequence"/>
</dbReference>
<evidence type="ECO:0000259" key="1">
    <source>
        <dbReference type="Pfam" id="PF00535"/>
    </source>
</evidence>
<dbReference type="InterPro" id="IPR001173">
    <property type="entry name" value="Glyco_trans_2-like"/>
</dbReference>
<proteinExistence type="predicted"/>
<evidence type="ECO:0000313" key="2">
    <source>
        <dbReference type="EMBL" id="MBA9076981.1"/>
    </source>
</evidence>